<dbReference type="Proteomes" id="UP001279734">
    <property type="component" value="Unassembled WGS sequence"/>
</dbReference>
<protein>
    <recommendedName>
        <fullName evidence="7">Beta-galactosidase</fullName>
    </recommendedName>
</protein>
<dbReference type="GO" id="GO:0016973">
    <property type="term" value="P:poly(A)+ mRNA export from nucleus"/>
    <property type="evidence" value="ECO:0007669"/>
    <property type="project" value="TreeGrafter"/>
</dbReference>
<dbReference type="InterPro" id="IPR007231">
    <property type="entry name" value="Nucleoporin_int_Nup93/Nic96"/>
</dbReference>
<evidence type="ECO:0008006" key="7">
    <source>
        <dbReference type="Google" id="ProtNLM"/>
    </source>
</evidence>
<dbReference type="EMBL" id="BSYO01000032">
    <property type="protein sequence ID" value="GMH27278.1"/>
    <property type="molecule type" value="Genomic_DNA"/>
</dbReference>
<dbReference type="PANTHER" id="PTHR11225:SF4">
    <property type="entry name" value="NUCLEAR PORE COMPLEX PROTEIN NUP93"/>
    <property type="match status" value="1"/>
</dbReference>
<proteinExistence type="inferred from homology"/>
<accession>A0AAD3TDN0</accession>
<keyword evidence="4" id="KW-0732">Signal</keyword>
<comment type="subcellular location">
    <subcellularLocation>
        <location evidence="1">Nucleus envelope</location>
    </subcellularLocation>
</comment>
<feature type="signal peptide" evidence="4">
    <location>
        <begin position="1"/>
        <end position="29"/>
    </location>
</feature>
<evidence type="ECO:0000256" key="3">
    <source>
        <dbReference type="ARBA" id="ARBA00023242"/>
    </source>
</evidence>
<dbReference type="AlphaFoldDB" id="A0AAD3TDN0"/>
<evidence type="ECO:0000256" key="2">
    <source>
        <dbReference type="ARBA" id="ARBA00010186"/>
    </source>
</evidence>
<evidence type="ECO:0000313" key="5">
    <source>
        <dbReference type="EMBL" id="GMH27278.1"/>
    </source>
</evidence>
<keyword evidence="6" id="KW-1185">Reference proteome</keyword>
<dbReference type="PANTHER" id="PTHR11225">
    <property type="entry name" value="NUCLEAR PORE COMPLEX PROTEIN NUP93 NUCLEOPORIN NUP93 DEAD EYE PROTEIN"/>
    <property type="match status" value="1"/>
</dbReference>
<feature type="chain" id="PRO_5042157650" description="Beta-galactosidase" evidence="4">
    <location>
        <begin position="30"/>
        <end position="199"/>
    </location>
</feature>
<keyword evidence="3" id="KW-0539">Nucleus</keyword>
<dbReference type="GO" id="GO:0006606">
    <property type="term" value="P:protein import into nucleus"/>
    <property type="evidence" value="ECO:0007669"/>
    <property type="project" value="TreeGrafter"/>
</dbReference>
<gene>
    <name evidence="5" type="ORF">Nepgr_029121</name>
</gene>
<organism evidence="5 6">
    <name type="scientific">Nepenthes gracilis</name>
    <name type="common">Slender pitcher plant</name>
    <dbReference type="NCBI Taxonomy" id="150966"/>
    <lineage>
        <taxon>Eukaryota</taxon>
        <taxon>Viridiplantae</taxon>
        <taxon>Streptophyta</taxon>
        <taxon>Embryophyta</taxon>
        <taxon>Tracheophyta</taxon>
        <taxon>Spermatophyta</taxon>
        <taxon>Magnoliopsida</taxon>
        <taxon>eudicotyledons</taxon>
        <taxon>Gunneridae</taxon>
        <taxon>Pentapetalae</taxon>
        <taxon>Caryophyllales</taxon>
        <taxon>Nepenthaceae</taxon>
        <taxon>Nepenthes</taxon>
    </lineage>
</organism>
<dbReference type="GO" id="GO:0017056">
    <property type="term" value="F:structural constituent of nuclear pore"/>
    <property type="evidence" value="ECO:0007669"/>
    <property type="project" value="InterPro"/>
</dbReference>
<name>A0AAD3TDN0_NEPGR</name>
<reference evidence="5" key="1">
    <citation type="submission" date="2023-05" db="EMBL/GenBank/DDBJ databases">
        <title>Nepenthes gracilis genome sequencing.</title>
        <authorList>
            <person name="Fukushima K."/>
        </authorList>
    </citation>
    <scope>NUCLEOTIDE SEQUENCE</scope>
    <source>
        <strain evidence="5">SING2019-196</strain>
    </source>
</reference>
<evidence type="ECO:0000256" key="4">
    <source>
        <dbReference type="SAM" id="SignalP"/>
    </source>
</evidence>
<evidence type="ECO:0000313" key="6">
    <source>
        <dbReference type="Proteomes" id="UP001279734"/>
    </source>
</evidence>
<comment type="similarity">
    <text evidence="2">Belongs to the nucleoporin interacting component (NIC) family.</text>
</comment>
<comment type="caution">
    <text evidence="5">The sequence shown here is derived from an EMBL/GenBank/DDBJ whole genome shotgun (WGS) entry which is preliminary data.</text>
</comment>
<dbReference type="GO" id="GO:0005643">
    <property type="term" value="C:nuclear pore"/>
    <property type="evidence" value="ECO:0007669"/>
    <property type="project" value="InterPro"/>
</dbReference>
<evidence type="ECO:0000256" key="1">
    <source>
        <dbReference type="ARBA" id="ARBA00004259"/>
    </source>
</evidence>
<dbReference type="Gene3D" id="3.20.20.80">
    <property type="entry name" value="Glycosidases"/>
    <property type="match status" value="1"/>
</dbReference>
<sequence>MGREGGLRARVLLALLALLGALTIASLSANVTYDHRALVIDGKQRVLISGSIHYPCSTPELRLKTQTELARDLKSFELKTTYEDVFPAEATTVEKYLQQARKQIWYYGSFCSWFFRFISELGHEKYIMETIQNHPAQAALGGAVGKIQRTHAFLRMRLRDYGVLDFNTIDAQRQPPIDTTWQQILQNLINSRHLCHHME</sequence>